<comment type="caution">
    <text evidence="4">The sequence shown here is derived from an EMBL/GenBank/DDBJ whole genome shotgun (WGS) entry which is preliminary data.</text>
</comment>
<dbReference type="AlphaFoldDB" id="A0A1G4IBX7"/>
<dbReference type="Pfam" id="PF06047">
    <property type="entry name" value="Nkap_C"/>
    <property type="match status" value="1"/>
</dbReference>
<feature type="domain" description="NF-kappa-B-activating protein C-terminal" evidence="3">
    <location>
        <begin position="230"/>
        <end position="311"/>
    </location>
</feature>
<feature type="compositionally biased region" description="Basic and acidic residues" evidence="2">
    <location>
        <begin position="204"/>
        <end position="214"/>
    </location>
</feature>
<organism evidence="4 5">
    <name type="scientific">Trypanosoma equiperdum</name>
    <dbReference type="NCBI Taxonomy" id="5694"/>
    <lineage>
        <taxon>Eukaryota</taxon>
        <taxon>Discoba</taxon>
        <taxon>Euglenozoa</taxon>
        <taxon>Kinetoplastea</taxon>
        <taxon>Metakinetoplastina</taxon>
        <taxon>Trypanosomatida</taxon>
        <taxon>Trypanosomatidae</taxon>
        <taxon>Trypanosoma</taxon>
    </lineage>
</organism>
<feature type="region of interest" description="Disordered" evidence="2">
    <location>
        <begin position="37"/>
        <end position="68"/>
    </location>
</feature>
<evidence type="ECO:0000259" key="3">
    <source>
        <dbReference type="Pfam" id="PF06047"/>
    </source>
</evidence>
<feature type="compositionally biased region" description="Polar residues" evidence="2">
    <location>
        <begin position="42"/>
        <end position="53"/>
    </location>
</feature>
<dbReference type="RefSeq" id="XP_067080674.1">
    <property type="nucleotide sequence ID" value="XM_067224573.1"/>
</dbReference>
<dbReference type="InterPro" id="IPR040466">
    <property type="entry name" value="NKAP"/>
</dbReference>
<protein>
    <submittedName>
        <fullName evidence="4">Ras-induced vulval development antagonist, putative</fullName>
    </submittedName>
</protein>
<evidence type="ECO:0000256" key="2">
    <source>
        <dbReference type="SAM" id="MobiDB-lite"/>
    </source>
</evidence>
<proteinExistence type="inferred from homology"/>
<dbReference type="GO" id="GO:0010468">
    <property type="term" value="P:regulation of gene expression"/>
    <property type="evidence" value="ECO:0007669"/>
    <property type="project" value="TreeGrafter"/>
</dbReference>
<reference evidence="4" key="1">
    <citation type="submission" date="2016-09" db="EMBL/GenBank/DDBJ databases">
        <authorList>
            <person name="Hebert L."/>
            <person name="Moumen B."/>
        </authorList>
    </citation>
    <scope>NUCLEOTIDE SEQUENCE [LARGE SCALE GENOMIC DNA]</scope>
    <source>
        <strain evidence="4">OVI</strain>
    </source>
</reference>
<dbReference type="Proteomes" id="UP000195570">
    <property type="component" value="Unassembled WGS sequence"/>
</dbReference>
<dbReference type="VEuPathDB" id="TriTrypDB:TEOVI_000133700"/>
<dbReference type="PANTHER" id="PTHR13087:SF0">
    <property type="entry name" value="NFKB ACTIVATING PROTEIN LIKE"/>
    <property type="match status" value="1"/>
</dbReference>
<evidence type="ECO:0000313" key="4">
    <source>
        <dbReference type="EMBL" id="SCU69768.1"/>
    </source>
</evidence>
<feature type="region of interest" description="Disordered" evidence="2">
    <location>
        <begin position="82"/>
        <end position="114"/>
    </location>
</feature>
<evidence type="ECO:0000256" key="1">
    <source>
        <dbReference type="ARBA" id="ARBA00009313"/>
    </source>
</evidence>
<comment type="similarity">
    <text evidence="1">Belongs to the NKAP family.</text>
</comment>
<sequence length="323" mass="34681">MEPRGRELEKVVHSVIAQNIFCTHHTLAVHELSALGKRGSLPGQSRPQRTCTVNGRGDGTRTGESPLSETVAFLVRSSGVGYDAEGESPSAGEVSAASPSPCDDHHEPEVATSTAHEVRRVDAAGVSPTPSALAALIEAARARETVEGVGPIKTDSGVCHVMCPAPPRSGGATADGECRGLRVGAQTGDDGGDEFGVSLQQGNEPDHSKTEEPRGCVAASKHPLQMTREEFLAQYKRAPRRGEIGYDAESVAAAESLGYVMSGSRNREKQHYVDSIQQKLHEKEARKLRLQFRKVEDERNDSATVETLLTLMRQRTVGEVKKL</sequence>
<keyword evidence="5" id="KW-1185">Reference proteome</keyword>
<dbReference type="InterPro" id="IPR009269">
    <property type="entry name" value="NKAP_C"/>
</dbReference>
<feature type="region of interest" description="Disordered" evidence="2">
    <location>
        <begin position="188"/>
        <end position="217"/>
    </location>
</feature>
<accession>A0A1G4IBX7</accession>
<dbReference type="GO" id="GO:0005634">
    <property type="term" value="C:nucleus"/>
    <property type="evidence" value="ECO:0007669"/>
    <property type="project" value="TreeGrafter"/>
</dbReference>
<dbReference type="GO" id="GO:0003682">
    <property type="term" value="F:chromatin binding"/>
    <property type="evidence" value="ECO:0007669"/>
    <property type="project" value="InterPro"/>
</dbReference>
<gene>
    <name evidence="4" type="ORF">TEOVI_000133700</name>
</gene>
<name>A0A1G4IBX7_TRYEQ</name>
<dbReference type="PANTHER" id="PTHR13087">
    <property type="entry name" value="NF-KAPPA B ACTIVATING PROTEIN"/>
    <property type="match status" value="1"/>
</dbReference>
<dbReference type="EMBL" id="CZPT02001306">
    <property type="protein sequence ID" value="SCU69768.1"/>
    <property type="molecule type" value="Genomic_DNA"/>
</dbReference>
<dbReference type="GeneID" id="92375277"/>
<evidence type="ECO:0000313" key="5">
    <source>
        <dbReference type="Proteomes" id="UP000195570"/>
    </source>
</evidence>